<dbReference type="RefSeq" id="XP_002782681.1">
    <property type="nucleotide sequence ID" value="XM_002782635.1"/>
</dbReference>
<dbReference type="InParanoid" id="C5KM16"/>
<reference evidence="1 2" key="1">
    <citation type="submission" date="2008-07" db="EMBL/GenBank/DDBJ databases">
        <authorList>
            <person name="El-Sayed N."/>
            <person name="Caler E."/>
            <person name="Inman J."/>
            <person name="Amedeo P."/>
            <person name="Hass B."/>
            <person name="Wortman J."/>
        </authorList>
    </citation>
    <scope>NUCLEOTIDE SEQUENCE [LARGE SCALE GENOMIC DNA]</scope>
    <source>
        <strain evidence="2">ATCC 50983 / TXsc</strain>
    </source>
</reference>
<name>C5KM16_PERM5</name>
<dbReference type="Proteomes" id="UP000007800">
    <property type="component" value="Unassembled WGS sequence"/>
</dbReference>
<evidence type="ECO:0000313" key="1">
    <source>
        <dbReference type="EMBL" id="EER14476.1"/>
    </source>
</evidence>
<dbReference type="EMBL" id="GG674234">
    <property type="protein sequence ID" value="EER14476.1"/>
    <property type="molecule type" value="Genomic_DNA"/>
</dbReference>
<dbReference type="AlphaFoldDB" id="C5KM16"/>
<accession>C5KM16</accession>
<proteinExistence type="predicted"/>
<keyword evidence="2" id="KW-1185">Reference proteome</keyword>
<feature type="non-terminal residue" evidence="1">
    <location>
        <position position="54"/>
    </location>
</feature>
<organism evidence="2">
    <name type="scientific">Perkinsus marinus (strain ATCC 50983 / TXsc)</name>
    <dbReference type="NCBI Taxonomy" id="423536"/>
    <lineage>
        <taxon>Eukaryota</taxon>
        <taxon>Sar</taxon>
        <taxon>Alveolata</taxon>
        <taxon>Perkinsozoa</taxon>
        <taxon>Perkinsea</taxon>
        <taxon>Perkinsida</taxon>
        <taxon>Perkinsidae</taxon>
        <taxon>Perkinsus</taxon>
    </lineage>
</organism>
<dbReference type="GeneID" id="9045006"/>
<protein>
    <submittedName>
        <fullName evidence="1">Uncharacterized protein</fullName>
    </submittedName>
</protein>
<gene>
    <name evidence="1" type="ORF">Pmar_PMAR009787</name>
</gene>
<sequence length="54" mass="6129">MTKLNKESVHELLTQADMVASSIEELCKIEKGPAVNPDNRRYEVGDAFWKSCDM</sequence>
<evidence type="ECO:0000313" key="2">
    <source>
        <dbReference type="Proteomes" id="UP000007800"/>
    </source>
</evidence>